<reference evidence="17" key="3">
    <citation type="submission" date="2025-04" db="UniProtKB">
        <authorList>
            <consortium name="RefSeq"/>
        </authorList>
    </citation>
    <scope>IDENTIFICATION</scope>
    <source>
        <strain evidence="17">CBS 304.34</strain>
    </source>
</reference>
<organism evidence="15">
    <name type="scientific">Mytilinidion resinicola</name>
    <dbReference type="NCBI Taxonomy" id="574789"/>
    <lineage>
        <taxon>Eukaryota</taxon>
        <taxon>Fungi</taxon>
        <taxon>Dikarya</taxon>
        <taxon>Ascomycota</taxon>
        <taxon>Pezizomycotina</taxon>
        <taxon>Dothideomycetes</taxon>
        <taxon>Pleosporomycetidae</taxon>
        <taxon>Mytilinidiales</taxon>
        <taxon>Mytilinidiaceae</taxon>
        <taxon>Mytilinidion</taxon>
    </lineage>
</organism>
<evidence type="ECO:0000256" key="7">
    <source>
        <dbReference type="ARBA" id="ARBA00023015"/>
    </source>
</evidence>
<feature type="compositionally biased region" description="Low complexity" evidence="11">
    <location>
        <begin position="78"/>
        <end position="91"/>
    </location>
</feature>
<dbReference type="SUPFAM" id="SSF82708">
    <property type="entry name" value="R3H domain"/>
    <property type="match status" value="1"/>
</dbReference>
<dbReference type="InterPro" id="IPR034077">
    <property type="entry name" value="R3H_FAP1"/>
</dbReference>
<evidence type="ECO:0000313" key="17">
    <source>
        <dbReference type="RefSeq" id="XP_033576854.1"/>
    </source>
</evidence>
<sequence>MSATPATAAPPGQLPTGPADQPNTRRRRPKNRKPPPQPADQPENAQPQRGGRRGRGGPQRGRGGIALTPATVAPPSQPASSEPSSADASASENHGPSRRGRGGRGASQGRDRGGNHNAGRGRFGDQSRMAAGGRRQFGGDLTQEPEGQGTANGLSRPTGLQADAPEFRPGQAHSGRAKNLPRKRRMSKSQAPDISTRIHEDIDNGHYECAICTEDVRRNSRVWSCRTCWTVFHLSCIKKWSTNEGSAAARREAQDGEMPPPRQWRCPGCNLPKDDLPKMFTCWCEKEVDPRPLPGTPPFSCGQTCARQRLLKKCPHPCPNICHSGPCPPCAHMGPTQACFCGKKTSTKRCVDTNYESGWSCGEPCGELMPCGEHVCDRPCHEGPCGACEVRIPARCYCGQVEKDILCCEQGWKEKSVRSHVAEDGSKVLEEWIGLFECPNTCDREFDCGKHTCSKSCHKQDAEPTHCPRSPDVVSFCPCGKTPLGEISDKIRQKCEDPIPNCAEPCGKILPCGHNCVQLCHQDECKPCLQKVTIICRCGRTTSSTICHQGTEEAPQCTRVCRVTLNCGRHECGERCCPGERKAADRQASKRKLRALHAAGRPDDGFEAEHICTRTCDRALKCGNPLHRCQQLCHKGPCETCREAIFDEVSCNCGRTTLHPPLPCGTKPPPCRWQCERPKACGHQQVAHTCHQDEEECPKCPFLTTKTCLCGKNTMRNQPCWRTEARCGEVCGRKLRCGAHKCQKQCHTPGQCEEPCQQSCGKELPTCGHACLAPCHSPYPCKEDKPCQHKIFVTCDCQRIKQETKCGASKASGGNITKSLKCDDECARLERNRKLAIALNIDQAAHADDHVPYSTETLKLYQDNVQWASAQEKDLRIFAADPAERRLRFKPMPSSYRAFLHALAEDFGFDSESMDPEPHRHVAIFKTPRFVTAPMKTLAECARIRQTQRTLGVSTANIAPPPTAPSGLKKSNLLGEPYNGFLLSNPRFGLTIEELRATIRPELEQHRMHFDIAFLPSEEVALTPSHTASNQFANSERDVEASLTALKPALLKVVKAHGLGSLQLVRLDSSLNVHRREADAGPGAGWSQVAARGGRAGAGGAARLYKAAGGFGGGGSGRFTVLARRGGVGGKKEVEVVEDWEREEEVWEAKEGGDAGVNEAAGGEGGKLGERKDGGAAVAEESGVPVDGVGGGEGSDGGGKKDPEPSTPGLGRWAELDDEEWVFQG</sequence>
<feature type="domain" description="PHD-type" evidence="12">
    <location>
        <begin position="206"/>
        <end position="272"/>
    </location>
</feature>
<evidence type="ECO:0000259" key="14">
    <source>
        <dbReference type="PROSITE" id="PS51061"/>
    </source>
</evidence>
<dbReference type="Pfam" id="PF01422">
    <property type="entry name" value="zf-NF-X1"/>
    <property type="match status" value="7"/>
</dbReference>
<dbReference type="EMBL" id="MU003700">
    <property type="protein sequence ID" value="KAF2809890.1"/>
    <property type="molecule type" value="Genomic_DNA"/>
</dbReference>
<dbReference type="CDD" id="cd06006">
    <property type="entry name" value="R3H_unknown_2"/>
    <property type="match status" value="1"/>
</dbReference>
<dbReference type="Gene3D" id="3.30.1370.50">
    <property type="entry name" value="R3H-like domain"/>
    <property type="match status" value="1"/>
</dbReference>
<evidence type="ECO:0000256" key="1">
    <source>
        <dbReference type="ARBA" id="ARBA00004123"/>
    </source>
</evidence>
<dbReference type="SMART" id="SM00393">
    <property type="entry name" value="R3H"/>
    <property type="match status" value="1"/>
</dbReference>
<keyword evidence="8" id="KW-0804">Transcription</keyword>
<dbReference type="PROSITE" id="PS50089">
    <property type="entry name" value="ZF_RING_2"/>
    <property type="match status" value="1"/>
</dbReference>
<keyword evidence="5 10" id="KW-0863">Zinc-finger</keyword>
<dbReference type="InterPro" id="IPR036867">
    <property type="entry name" value="R3H_dom_sf"/>
</dbReference>
<dbReference type="OrthoDB" id="6512771at2759"/>
<proteinExistence type="inferred from homology"/>
<accession>A0A6A6YM72</accession>
<dbReference type="GO" id="GO:0000122">
    <property type="term" value="P:negative regulation of transcription by RNA polymerase II"/>
    <property type="evidence" value="ECO:0007669"/>
    <property type="project" value="TreeGrafter"/>
</dbReference>
<feature type="compositionally biased region" description="Basic residues" evidence="11">
    <location>
        <begin position="24"/>
        <end position="33"/>
    </location>
</feature>
<dbReference type="Proteomes" id="UP000504636">
    <property type="component" value="Unplaced"/>
</dbReference>
<dbReference type="InterPro" id="IPR001374">
    <property type="entry name" value="R3H_dom"/>
</dbReference>
<keyword evidence="4" id="KW-0677">Repeat</keyword>
<evidence type="ECO:0008006" key="18">
    <source>
        <dbReference type="Google" id="ProtNLM"/>
    </source>
</evidence>
<comment type="subcellular location">
    <subcellularLocation>
        <location evidence="1">Nucleus</location>
    </subcellularLocation>
</comment>
<dbReference type="GO" id="GO:0000981">
    <property type="term" value="F:DNA-binding transcription factor activity, RNA polymerase II-specific"/>
    <property type="evidence" value="ECO:0007669"/>
    <property type="project" value="TreeGrafter"/>
</dbReference>
<evidence type="ECO:0000256" key="3">
    <source>
        <dbReference type="ARBA" id="ARBA00022723"/>
    </source>
</evidence>
<reference evidence="15 17" key="1">
    <citation type="journal article" date="2020" name="Stud. Mycol.">
        <title>101 Dothideomycetes genomes: a test case for predicting lifestyles and emergence of pathogens.</title>
        <authorList>
            <person name="Haridas S."/>
            <person name="Albert R."/>
            <person name="Binder M."/>
            <person name="Bloem J."/>
            <person name="Labutti K."/>
            <person name="Salamov A."/>
            <person name="Andreopoulos B."/>
            <person name="Baker S."/>
            <person name="Barry K."/>
            <person name="Bills G."/>
            <person name="Bluhm B."/>
            <person name="Cannon C."/>
            <person name="Castanera R."/>
            <person name="Culley D."/>
            <person name="Daum C."/>
            <person name="Ezra D."/>
            <person name="Gonzalez J."/>
            <person name="Henrissat B."/>
            <person name="Kuo A."/>
            <person name="Liang C."/>
            <person name="Lipzen A."/>
            <person name="Lutzoni F."/>
            <person name="Magnuson J."/>
            <person name="Mondo S."/>
            <person name="Nolan M."/>
            <person name="Ohm R."/>
            <person name="Pangilinan J."/>
            <person name="Park H.-J."/>
            <person name="Ramirez L."/>
            <person name="Alfaro M."/>
            <person name="Sun H."/>
            <person name="Tritt A."/>
            <person name="Yoshinaga Y."/>
            <person name="Zwiers L.-H."/>
            <person name="Turgeon B."/>
            <person name="Goodwin S."/>
            <person name="Spatafora J."/>
            <person name="Crous P."/>
            <person name="Grigoriev I."/>
        </authorList>
    </citation>
    <scope>NUCLEOTIDE SEQUENCE</scope>
    <source>
        <strain evidence="15 17">CBS 304.34</strain>
    </source>
</reference>
<feature type="domain" description="RING-type" evidence="13">
    <location>
        <begin position="209"/>
        <end position="270"/>
    </location>
</feature>
<keyword evidence="7" id="KW-0805">Transcription regulation</keyword>
<dbReference type="CDD" id="cd16492">
    <property type="entry name" value="RING-CH-C4HC3_NFX1-like"/>
    <property type="match status" value="1"/>
</dbReference>
<dbReference type="FunFam" id="3.30.1370.50:FF:000006">
    <property type="entry name" value="NF-X1 finger transcription factor"/>
    <property type="match status" value="1"/>
</dbReference>
<evidence type="ECO:0000259" key="12">
    <source>
        <dbReference type="PROSITE" id="PS50016"/>
    </source>
</evidence>
<dbReference type="GO" id="GO:0008270">
    <property type="term" value="F:zinc ion binding"/>
    <property type="evidence" value="ECO:0007669"/>
    <property type="project" value="UniProtKB-KW"/>
</dbReference>
<evidence type="ECO:0000313" key="16">
    <source>
        <dbReference type="Proteomes" id="UP000504636"/>
    </source>
</evidence>
<feature type="domain" description="R3H" evidence="14">
    <location>
        <begin position="865"/>
        <end position="928"/>
    </location>
</feature>
<evidence type="ECO:0000256" key="8">
    <source>
        <dbReference type="ARBA" id="ARBA00023163"/>
    </source>
</evidence>
<dbReference type="PANTHER" id="PTHR12360">
    <property type="entry name" value="NUCLEAR TRANSCRIPTION FACTOR, X-BOX BINDING 1 NFX1"/>
    <property type="match status" value="1"/>
</dbReference>
<feature type="compositionally biased region" description="Gly residues" evidence="11">
    <location>
        <begin position="1188"/>
        <end position="1197"/>
    </location>
</feature>
<keyword evidence="6" id="KW-0862">Zinc</keyword>
<dbReference type="PROSITE" id="PS50016">
    <property type="entry name" value="ZF_PHD_2"/>
    <property type="match status" value="1"/>
</dbReference>
<name>A0A6A6YM72_9PEZI</name>
<dbReference type="InterPro" id="IPR019787">
    <property type="entry name" value="Znf_PHD-finger"/>
</dbReference>
<keyword evidence="9" id="KW-0539">Nucleus</keyword>
<keyword evidence="16" id="KW-1185">Reference proteome</keyword>
<protein>
    <recommendedName>
        <fullName evidence="18">R3H domain-containing protein</fullName>
    </recommendedName>
</protein>
<dbReference type="PROSITE" id="PS51061">
    <property type="entry name" value="R3H"/>
    <property type="match status" value="1"/>
</dbReference>
<keyword evidence="3" id="KW-0479">Metal-binding</keyword>
<evidence type="ECO:0000256" key="2">
    <source>
        <dbReference type="ARBA" id="ARBA00007269"/>
    </source>
</evidence>
<evidence type="ECO:0000256" key="5">
    <source>
        <dbReference type="ARBA" id="ARBA00022771"/>
    </source>
</evidence>
<dbReference type="GO" id="GO:0005634">
    <property type="term" value="C:nucleus"/>
    <property type="evidence" value="ECO:0007669"/>
    <property type="project" value="UniProtKB-SubCell"/>
</dbReference>
<dbReference type="AlphaFoldDB" id="A0A6A6YM72"/>
<dbReference type="PANTHER" id="PTHR12360:SF12">
    <property type="entry name" value="TRANSCRIPTIONAL REPRESSOR NF-X1"/>
    <property type="match status" value="1"/>
</dbReference>
<feature type="compositionally biased region" description="Acidic residues" evidence="11">
    <location>
        <begin position="1216"/>
        <end position="1225"/>
    </location>
</feature>
<comment type="similarity">
    <text evidence="2">Belongs to the NFX1 family.</text>
</comment>
<evidence type="ECO:0000256" key="11">
    <source>
        <dbReference type="SAM" id="MobiDB-lite"/>
    </source>
</evidence>
<dbReference type="InterPro" id="IPR000967">
    <property type="entry name" value="Znf_NFX1"/>
</dbReference>
<gene>
    <name evidence="15 17" type="ORF">BDZ99DRAFT_442227</name>
</gene>
<dbReference type="GO" id="GO:0000977">
    <property type="term" value="F:RNA polymerase II transcription regulatory region sequence-specific DNA binding"/>
    <property type="evidence" value="ECO:0007669"/>
    <property type="project" value="TreeGrafter"/>
</dbReference>
<dbReference type="InterPro" id="IPR034078">
    <property type="entry name" value="NFX1_fam"/>
</dbReference>
<dbReference type="CDD" id="cd06008">
    <property type="entry name" value="NF-X1-zinc-finger"/>
    <property type="match status" value="6"/>
</dbReference>
<dbReference type="GeneID" id="54458696"/>
<feature type="compositionally biased region" description="Basic residues" evidence="11">
    <location>
        <begin position="175"/>
        <end position="187"/>
    </location>
</feature>
<evidence type="ECO:0000256" key="6">
    <source>
        <dbReference type="ARBA" id="ARBA00022833"/>
    </source>
</evidence>
<evidence type="ECO:0000256" key="4">
    <source>
        <dbReference type="ARBA" id="ARBA00022737"/>
    </source>
</evidence>
<dbReference type="RefSeq" id="XP_033576854.1">
    <property type="nucleotide sequence ID" value="XM_033717803.1"/>
</dbReference>
<dbReference type="InterPro" id="IPR001841">
    <property type="entry name" value="Znf_RING"/>
</dbReference>
<feature type="region of interest" description="Disordered" evidence="11">
    <location>
        <begin position="1147"/>
        <end position="1225"/>
    </location>
</feature>
<feature type="region of interest" description="Disordered" evidence="11">
    <location>
        <begin position="1"/>
        <end position="197"/>
    </location>
</feature>
<evidence type="ECO:0000256" key="10">
    <source>
        <dbReference type="PROSITE-ProRule" id="PRU00175"/>
    </source>
</evidence>
<evidence type="ECO:0000259" key="13">
    <source>
        <dbReference type="PROSITE" id="PS50089"/>
    </source>
</evidence>
<evidence type="ECO:0000313" key="15">
    <source>
        <dbReference type="EMBL" id="KAF2809890.1"/>
    </source>
</evidence>
<reference evidence="17" key="2">
    <citation type="submission" date="2020-04" db="EMBL/GenBank/DDBJ databases">
        <authorList>
            <consortium name="NCBI Genome Project"/>
        </authorList>
    </citation>
    <scope>NUCLEOTIDE SEQUENCE</scope>
    <source>
        <strain evidence="17">CBS 304.34</strain>
    </source>
</reference>
<dbReference type="SUPFAM" id="SSF57850">
    <property type="entry name" value="RING/U-box"/>
    <property type="match status" value="1"/>
</dbReference>
<dbReference type="Pfam" id="PF01424">
    <property type="entry name" value="R3H"/>
    <property type="match status" value="1"/>
</dbReference>
<dbReference type="SMART" id="SM00438">
    <property type="entry name" value="ZnF_NFX"/>
    <property type="match status" value="8"/>
</dbReference>
<evidence type="ECO:0000256" key="9">
    <source>
        <dbReference type="ARBA" id="ARBA00023242"/>
    </source>
</evidence>